<evidence type="ECO:0000256" key="4">
    <source>
        <dbReference type="ARBA" id="ARBA00022840"/>
    </source>
</evidence>
<dbReference type="CDD" id="cd18011">
    <property type="entry name" value="DEXDc_RapA"/>
    <property type="match status" value="1"/>
</dbReference>
<evidence type="ECO:0000259" key="7">
    <source>
        <dbReference type="PROSITE" id="PS51192"/>
    </source>
</evidence>
<dbReference type="PANTHER" id="PTHR45766:SF6">
    <property type="entry name" value="SWI_SNF-RELATED MATRIX-ASSOCIATED ACTIN-DEPENDENT REGULATOR OF CHROMATIN SUBFAMILY A-LIKE PROTEIN 1"/>
    <property type="match status" value="1"/>
</dbReference>
<dbReference type="GO" id="GO:0016787">
    <property type="term" value="F:hydrolase activity"/>
    <property type="evidence" value="ECO:0007669"/>
    <property type="project" value="UniProtKB-KW"/>
</dbReference>
<reference evidence="9 10" key="1">
    <citation type="submission" date="2023-07" db="EMBL/GenBank/DDBJ databases">
        <title>Closed genome sequence of Methanimicrococcus sp. Es2.</title>
        <authorList>
            <person name="Protasov E."/>
            <person name="Platt K."/>
            <person name="Reeh H."/>
            <person name="Poehlein A."/>
            <person name="Daniel R."/>
            <person name="Brune A."/>
        </authorList>
    </citation>
    <scope>NUCLEOTIDE SEQUENCE [LARGE SCALE GENOMIC DNA]</scope>
    <source>
        <strain evidence="9 10">Es2</strain>
    </source>
</reference>
<evidence type="ECO:0000256" key="5">
    <source>
        <dbReference type="SAM" id="Coils"/>
    </source>
</evidence>
<dbReference type="Pfam" id="PF00271">
    <property type="entry name" value="Helicase_C"/>
    <property type="match status" value="1"/>
</dbReference>
<dbReference type="Proteomes" id="UP001302662">
    <property type="component" value="Chromosome"/>
</dbReference>
<sequence>MIKTPKLLDNKLNGKVVDELVLNLTKESKLSVISAYFTIYAYAELKNELDKIDSVRFLFTDPVFLKTDKESREYFINQKQNNHIFGNEYEIKLRNEMKQAAISKECAAWFERKAEIKTLRRPNPAQSRLIYIDNGDDHTSINGSVDFTTDGLGITPSERIDSNTCVYGSEFTQIYLEMFNSLWEDESIIKDIKEEILEQLLVLYKENTPEFIYFVTLYNIFYDYLDELTEENTVKTQTGFKETSIWNKLYKFQKDGAIGAIEKIEKYNGCIIADSVGLGKTFTALAVIKYYELRNDRVLVLCPKKLRENWTIYTQNDILNIFSGDRFNYDVLNHTDLSRTGGFSGDINLSTIHWSNYDLVVIDESHNFRNNEPAKDRVTRYERLMNDVIRAGVKTKVLMLSATPVNNRMNDIKNQISFITEGRNDAFEFVGLPKLDLVLNNAQKIFNKWSALPDDERTSERFVEMMDIDYFKLLDIITIARSRRHIQKYYSMDEIGRFPKRLPPKNHCSEIDASGNFPPIGDVNKNIKRLTLCIYSPLSYLRKDKIHKYEEKYDTVLNSGSGRSVFKQVDREKNLIGLMRVNLLKRMESSIHSFSITVGKILYKIDRTLEAIDKNESDFSYGGLSETDLDSSEFFDPDLDDSDFSDDIMVGGKVKVSLKDIDLIKWRQDLESDRSYLSDILEEARKVTPDKDQKLIDLREMIYKKIENPIPGNNGNRKILIFTAFVDTAEYLYKNLADELKAGGYHSAIVTGSGQNKTNLPLPKSTRETKREATKNEKQNQTFSTVLTLFSPRSKDGYVMFLDMDREIDILIATDCISEGQNLQDCDYLINYDIHWNPVRIIQRFGRIDRIGSPNESIQLVNFWPMESLDDYINLKRRVEGRMVMADISATGEDNVMLEEKEMKDLEYRRKQLERLKEEVIDLEDISGGISITDLTFNDFKRDLANFLKESPGTLEKAPTGMYAITRTDEDLEEVEPGVLFTLRQIRGAEQTKSQNSLFPYYMVYITNNGEVKLSFQHGKKILDIYKKLCSGQKSVLKELVDAFNAETNDGFKMDHYSELLADTIHHLIGKKREIGAASIFSKGGTAFHNSSSGGTEDFELVSFLVIK</sequence>
<dbReference type="InterPro" id="IPR027417">
    <property type="entry name" value="P-loop_NTPase"/>
</dbReference>
<keyword evidence="1" id="KW-0547">Nucleotide-binding</keyword>
<dbReference type="InterPro" id="IPR049730">
    <property type="entry name" value="SNF2/RAD54-like_C"/>
</dbReference>
<evidence type="ECO:0000313" key="10">
    <source>
        <dbReference type="Proteomes" id="UP001302662"/>
    </source>
</evidence>
<evidence type="ECO:0000256" key="1">
    <source>
        <dbReference type="ARBA" id="ARBA00022741"/>
    </source>
</evidence>
<dbReference type="InterPro" id="IPR038718">
    <property type="entry name" value="SNF2-like_sf"/>
</dbReference>
<keyword evidence="5" id="KW-0175">Coiled coil</keyword>
<dbReference type="Pfam" id="PF00176">
    <property type="entry name" value="SNF2-rel_dom"/>
    <property type="match status" value="1"/>
</dbReference>
<evidence type="ECO:0000256" key="6">
    <source>
        <dbReference type="SAM" id="MobiDB-lite"/>
    </source>
</evidence>
<dbReference type="SUPFAM" id="SSF52540">
    <property type="entry name" value="P-loop containing nucleoside triphosphate hydrolases"/>
    <property type="match status" value="1"/>
</dbReference>
<keyword evidence="4" id="KW-0067">ATP-binding</keyword>
<evidence type="ECO:0000256" key="2">
    <source>
        <dbReference type="ARBA" id="ARBA00022801"/>
    </source>
</evidence>
<gene>
    <name evidence="9" type="primary">rapA_1</name>
    <name evidence="9" type="ORF">MmiEs2_05170</name>
</gene>
<dbReference type="KEGG" id="mees:MmiEs2_05170"/>
<dbReference type="CDD" id="cd18793">
    <property type="entry name" value="SF2_C_SNF"/>
    <property type="match status" value="1"/>
</dbReference>
<feature type="domain" description="Helicase C-terminal" evidence="8">
    <location>
        <begin position="697"/>
        <end position="904"/>
    </location>
</feature>
<dbReference type="InterPro" id="IPR057342">
    <property type="entry name" value="DEXDc_RapA"/>
</dbReference>
<keyword evidence="2 9" id="KW-0378">Hydrolase</keyword>
<dbReference type="GO" id="GO:0005524">
    <property type="term" value="F:ATP binding"/>
    <property type="evidence" value="ECO:0007669"/>
    <property type="project" value="UniProtKB-KW"/>
</dbReference>
<feature type="coiled-coil region" evidence="5">
    <location>
        <begin position="896"/>
        <end position="926"/>
    </location>
</feature>
<dbReference type="PROSITE" id="PS51192">
    <property type="entry name" value="HELICASE_ATP_BIND_1"/>
    <property type="match status" value="1"/>
</dbReference>
<feature type="domain" description="Helicase ATP-binding" evidence="7">
    <location>
        <begin position="261"/>
        <end position="422"/>
    </location>
</feature>
<dbReference type="GO" id="GO:0006281">
    <property type="term" value="P:DNA repair"/>
    <property type="evidence" value="ECO:0007669"/>
    <property type="project" value="TreeGrafter"/>
</dbReference>
<protein>
    <submittedName>
        <fullName evidence="9">RNA polymerase-associated protein RapA</fullName>
        <ecNumber evidence="9">3.6.4.-</ecNumber>
    </submittedName>
</protein>
<dbReference type="GO" id="GO:0004386">
    <property type="term" value="F:helicase activity"/>
    <property type="evidence" value="ECO:0007669"/>
    <property type="project" value="UniProtKB-KW"/>
</dbReference>
<dbReference type="EC" id="3.6.4.-" evidence="9"/>
<keyword evidence="3" id="KW-0347">Helicase</keyword>
<evidence type="ECO:0000259" key="8">
    <source>
        <dbReference type="PROSITE" id="PS51194"/>
    </source>
</evidence>
<dbReference type="GO" id="GO:0031297">
    <property type="term" value="P:replication fork processing"/>
    <property type="evidence" value="ECO:0007669"/>
    <property type="project" value="TreeGrafter"/>
</dbReference>
<dbReference type="GO" id="GO:0140097">
    <property type="term" value="F:catalytic activity, acting on DNA"/>
    <property type="evidence" value="ECO:0007669"/>
    <property type="project" value="UniProtKB-ARBA"/>
</dbReference>
<dbReference type="PANTHER" id="PTHR45766">
    <property type="entry name" value="DNA ANNEALING HELICASE AND ENDONUCLEASE ZRANB3 FAMILY MEMBER"/>
    <property type="match status" value="1"/>
</dbReference>
<dbReference type="InterPro" id="IPR001650">
    <property type="entry name" value="Helicase_C-like"/>
</dbReference>
<dbReference type="AlphaFoldDB" id="A0AA96V7U2"/>
<organism evidence="9 10">
    <name type="scientific">Methanimicrococcus stummii</name>
    <dbReference type="NCBI Taxonomy" id="3028294"/>
    <lineage>
        <taxon>Archaea</taxon>
        <taxon>Methanobacteriati</taxon>
        <taxon>Methanobacteriota</taxon>
        <taxon>Stenosarchaea group</taxon>
        <taxon>Methanomicrobia</taxon>
        <taxon>Methanosarcinales</taxon>
        <taxon>Methanosarcinaceae</taxon>
        <taxon>Methanimicrococcus</taxon>
    </lineage>
</organism>
<dbReference type="SMART" id="SM00487">
    <property type="entry name" value="DEXDc"/>
    <property type="match status" value="1"/>
</dbReference>
<dbReference type="CDD" id="cd10311">
    <property type="entry name" value="PLDc_N_DEXD_c"/>
    <property type="match status" value="1"/>
</dbReference>
<keyword evidence="10" id="KW-1185">Reference proteome</keyword>
<feature type="compositionally biased region" description="Basic and acidic residues" evidence="6">
    <location>
        <begin position="765"/>
        <end position="778"/>
    </location>
</feature>
<dbReference type="InterPro" id="IPR000330">
    <property type="entry name" value="SNF2_N"/>
</dbReference>
<feature type="region of interest" description="Disordered" evidence="6">
    <location>
        <begin position="756"/>
        <end position="778"/>
    </location>
</feature>
<dbReference type="SMART" id="SM00490">
    <property type="entry name" value="HELICc"/>
    <property type="match status" value="1"/>
</dbReference>
<dbReference type="EMBL" id="CP131062">
    <property type="protein sequence ID" value="WNY28332.1"/>
    <property type="molecule type" value="Genomic_DNA"/>
</dbReference>
<dbReference type="Gene3D" id="3.40.50.10810">
    <property type="entry name" value="Tandem AAA-ATPase domain"/>
    <property type="match status" value="1"/>
</dbReference>
<proteinExistence type="predicted"/>
<accession>A0AA96V7U2</accession>
<evidence type="ECO:0000256" key="3">
    <source>
        <dbReference type="ARBA" id="ARBA00022806"/>
    </source>
</evidence>
<dbReference type="Gene3D" id="3.40.50.300">
    <property type="entry name" value="P-loop containing nucleotide triphosphate hydrolases"/>
    <property type="match status" value="1"/>
</dbReference>
<name>A0AA96V7U2_9EURY</name>
<dbReference type="PROSITE" id="PS51194">
    <property type="entry name" value="HELICASE_CTER"/>
    <property type="match status" value="1"/>
</dbReference>
<dbReference type="InterPro" id="IPR014001">
    <property type="entry name" value="Helicase_ATP-bd"/>
</dbReference>
<evidence type="ECO:0000313" key="9">
    <source>
        <dbReference type="EMBL" id="WNY28332.1"/>
    </source>
</evidence>